<feature type="compositionally biased region" description="Polar residues" evidence="9">
    <location>
        <begin position="461"/>
        <end position="470"/>
    </location>
</feature>
<gene>
    <name evidence="12" type="ORF">PROFUN_08202</name>
</gene>
<evidence type="ECO:0000256" key="2">
    <source>
        <dbReference type="ARBA" id="ARBA00010546"/>
    </source>
</evidence>
<feature type="domain" description="Cytochrome b561" evidence="11">
    <location>
        <begin position="548"/>
        <end position="756"/>
    </location>
</feature>
<feature type="transmembrane region" description="Helical" evidence="10">
    <location>
        <begin position="585"/>
        <end position="606"/>
    </location>
</feature>
<keyword evidence="3" id="KW-0813">Transport</keyword>
<dbReference type="Pfam" id="PF03666">
    <property type="entry name" value="NPR3"/>
    <property type="match status" value="2"/>
</dbReference>
<dbReference type="PROSITE" id="PS50939">
    <property type="entry name" value="CYTOCHROME_B561"/>
    <property type="match status" value="1"/>
</dbReference>
<dbReference type="GO" id="GO:0016020">
    <property type="term" value="C:membrane"/>
    <property type="evidence" value="ECO:0007669"/>
    <property type="project" value="UniProtKB-SubCell"/>
</dbReference>
<dbReference type="Pfam" id="PF03188">
    <property type="entry name" value="Cytochrom_B561"/>
    <property type="match status" value="1"/>
</dbReference>
<dbReference type="InterPro" id="IPR006593">
    <property type="entry name" value="Cyt_b561/ferric_Rdtase_TM"/>
</dbReference>
<feature type="transmembrane region" description="Helical" evidence="10">
    <location>
        <begin position="659"/>
        <end position="682"/>
    </location>
</feature>
<dbReference type="GO" id="GO:1990130">
    <property type="term" value="C:GATOR1 complex"/>
    <property type="evidence" value="ECO:0007669"/>
    <property type="project" value="TreeGrafter"/>
</dbReference>
<dbReference type="FunCoup" id="A0A2P6N661">
    <property type="interactions" value="12"/>
</dbReference>
<evidence type="ECO:0000256" key="6">
    <source>
        <dbReference type="ARBA" id="ARBA00022989"/>
    </source>
</evidence>
<dbReference type="GO" id="GO:0034198">
    <property type="term" value="P:cellular response to amino acid starvation"/>
    <property type="evidence" value="ECO:0007669"/>
    <property type="project" value="TreeGrafter"/>
</dbReference>
<evidence type="ECO:0000259" key="11">
    <source>
        <dbReference type="PROSITE" id="PS50939"/>
    </source>
</evidence>
<keyword evidence="6 10" id="KW-1133">Transmembrane helix</keyword>
<reference evidence="12 13" key="1">
    <citation type="journal article" date="2018" name="Genome Biol. Evol.">
        <title>Multiple Roots of Fruiting Body Formation in Amoebozoa.</title>
        <authorList>
            <person name="Hillmann F."/>
            <person name="Forbes G."/>
            <person name="Novohradska S."/>
            <person name="Ferling I."/>
            <person name="Riege K."/>
            <person name="Groth M."/>
            <person name="Westermann M."/>
            <person name="Marz M."/>
            <person name="Spaller T."/>
            <person name="Winckler T."/>
            <person name="Schaap P."/>
            <person name="Glockner G."/>
        </authorList>
    </citation>
    <scope>NUCLEOTIDE SEQUENCE [LARGE SCALE GENOMIC DNA]</scope>
    <source>
        <strain evidence="12 13">Jena</strain>
    </source>
</reference>
<keyword evidence="5" id="KW-0249">Electron transport</keyword>
<keyword evidence="4 10" id="KW-0812">Transmembrane</keyword>
<dbReference type="GO" id="GO:1904262">
    <property type="term" value="P:negative regulation of TORC1 signaling"/>
    <property type="evidence" value="ECO:0007669"/>
    <property type="project" value="TreeGrafter"/>
</dbReference>
<dbReference type="Proteomes" id="UP000241769">
    <property type="component" value="Unassembled WGS sequence"/>
</dbReference>
<name>A0A2P6N661_9EUKA</name>
<organism evidence="12 13">
    <name type="scientific">Planoprotostelium fungivorum</name>
    <dbReference type="NCBI Taxonomy" id="1890364"/>
    <lineage>
        <taxon>Eukaryota</taxon>
        <taxon>Amoebozoa</taxon>
        <taxon>Evosea</taxon>
        <taxon>Variosea</taxon>
        <taxon>Cavosteliida</taxon>
        <taxon>Cavosteliaceae</taxon>
        <taxon>Planoprotostelium</taxon>
    </lineage>
</organism>
<evidence type="ECO:0000313" key="12">
    <source>
        <dbReference type="EMBL" id="PRP79441.1"/>
    </source>
</evidence>
<comment type="similarity">
    <text evidence="2 8">Belongs to the NPR3 family.</text>
</comment>
<dbReference type="Pfam" id="PF24064">
    <property type="entry name" value="HTH_NPRL3"/>
    <property type="match status" value="1"/>
</dbReference>
<evidence type="ECO:0000256" key="4">
    <source>
        <dbReference type="ARBA" id="ARBA00022692"/>
    </source>
</evidence>
<feature type="region of interest" description="Disordered" evidence="9">
    <location>
        <begin position="51"/>
        <end position="70"/>
    </location>
</feature>
<protein>
    <submittedName>
        <fullName evidence="12">UPF0171 family protein</fullName>
    </submittedName>
</protein>
<feature type="region of interest" description="Disordered" evidence="9">
    <location>
        <begin position="459"/>
        <end position="480"/>
    </location>
</feature>
<dbReference type="InterPro" id="IPR005365">
    <property type="entry name" value="Npr3"/>
</dbReference>
<evidence type="ECO:0000256" key="3">
    <source>
        <dbReference type="ARBA" id="ARBA00022448"/>
    </source>
</evidence>
<sequence>MLDNGPLYKTVGLILVVNTSQVGDQLLFRYPSVIRSQVSQETLQAFAHNRNHEAKANKDNASDKQSNGQSARVVWAVTDGKTGTSTEVQQFEAYNLPSPTLAPQLLPKPALCNSFFQLTIDNTYFLGHPALLREREDSFLVNSLGKSRSDRDVLRMFNFCIVLAEEEGLPHDPAHSDMYTVGTINQYRHMVEQITVALEHEQYRCSYLEEQAKFMAHIREQWLVAQRDDRSDVLKPDHQALTSQLLSVSHLAREMREIYHMIREQGNLNIRFNGWVTVICSLDDPSEHSEFPIRPYHTLLLLTSTSKQRWSNILPPDSSPLLRKLIESAKPTKSFRELQIELDIPFAYLYRLAAHLVYWGRAKIIDTLTKNNIYTLNHNHNPLSYRLLSEEFSRTFSPGFRFEDMMERFSTSKTLGEHTDYIVTQSVHREFVDTVVWMLQKDLILQLHTFVYLRVPPPQTNPAQNPSQVARRQEEEGAMYPSSPIPLKPWELTHLEKFNDKGPLFQTLIRLCPYFRGRHHLEEIMFRMNISREDLNKCLRAQHVEKVDQIRSQHPPTMHTTTWILLTMISVVAAEHSTGYKTAHIVLMCIAFIILLPLAAFIAHFAKLYKKKWLPYHAILNTVAFVLVVIAFALGVVLGGNTYTLPGKNKTLRIIVAHAWIGTLATFFVVVQFILGIGAHAYHDHRAEKDPSKRGTPTIPGIIHRWLGRLTFSLAISNIALGMVFVKAATVWIVLFCVWGGVVVLLWTTLTALTWHKRGEKMKEKKTEMETAGFKPARQ</sequence>
<dbReference type="InParanoid" id="A0A2P6N661"/>
<evidence type="ECO:0000313" key="13">
    <source>
        <dbReference type="Proteomes" id="UP000241769"/>
    </source>
</evidence>
<keyword evidence="13" id="KW-1185">Reference proteome</keyword>
<comment type="caution">
    <text evidence="12">The sequence shown here is derived from an EMBL/GenBank/DDBJ whole genome shotgun (WGS) entry which is preliminary data.</text>
</comment>
<dbReference type="PANTHER" id="PTHR13153:SF5">
    <property type="entry name" value="GATOR COMPLEX PROTEIN NPRL3"/>
    <property type="match status" value="1"/>
</dbReference>
<evidence type="ECO:0000256" key="7">
    <source>
        <dbReference type="ARBA" id="ARBA00023136"/>
    </source>
</evidence>
<feature type="transmembrane region" description="Helical" evidence="10">
    <location>
        <begin position="732"/>
        <end position="755"/>
    </location>
</feature>
<dbReference type="EMBL" id="MDYQ01000184">
    <property type="protein sequence ID" value="PRP79441.1"/>
    <property type="molecule type" value="Genomic_DNA"/>
</dbReference>
<accession>A0A2P6N661</accession>
<dbReference type="PANTHER" id="PTHR13153">
    <property type="entry name" value="CGTHBA PROTEIN -14 GENE PROTEIN"/>
    <property type="match status" value="1"/>
</dbReference>
<dbReference type="GO" id="GO:0010508">
    <property type="term" value="P:positive regulation of autophagy"/>
    <property type="evidence" value="ECO:0007669"/>
    <property type="project" value="TreeGrafter"/>
</dbReference>
<proteinExistence type="inferred from homology"/>
<evidence type="ECO:0000256" key="8">
    <source>
        <dbReference type="RuleBase" id="RU368069"/>
    </source>
</evidence>
<keyword evidence="7 10" id="KW-0472">Membrane</keyword>
<dbReference type="OrthoDB" id="18648at2759"/>
<evidence type="ECO:0000256" key="5">
    <source>
        <dbReference type="ARBA" id="ARBA00022982"/>
    </source>
</evidence>
<dbReference type="GO" id="GO:0038202">
    <property type="term" value="P:TORC1 signaling"/>
    <property type="evidence" value="ECO:0007669"/>
    <property type="project" value="TreeGrafter"/>
</dbReference>
<comment type="subcellular location">
    <subcellularLocation>
        <location evidence="1">Membrane</location>
    </subcellularLocation>
</comment>
<dbReference type="Gene3D" id="1.20.120.1770">
    <property type="match status" value="1"/>
</dbReference>
<dbReference type="InterPro" id="IPR056603">
    <property type="entry name" value="HTH_NPRL3"/>
</dbReference>
<feature type="transmembrane region" description="Helical" evidence="10">
    <location>
        <begin position="618"/>
        <end position="639"/>
    </location>
</feature>
<dbReference type="SMART" id="SM00665">
    <property type="entry name" value="B561"/>
    <property type="match status" value="1"/>
</dbReference>
<dbReference type="CDD" id="cd08760">
    <property type="entry name" value="Cyt_b561_FRRS1_like"/>
    <property type="match status" value="1"/>
</dbReference>
<feature type="transmembrane region" description="Helical" evidence="10">
    <location>
        <begin position="703"/>
        <end position="726"/>
    </location>
</feature>
<evidence type="ECO:0000256" key="9">
    <source>
        <dbReference type="SAM" id="MobiDB-lite"/>
    </source>
</evidence>
<feature type="compositionally biased region" description="Basic and acidic residues" evidence="9">
    <location>
        <begin position="51"/>
        <end position="62"/>
    </location>
</feature>
<dbReference type="STRING" id="1890364.A0A2P6N661"/>
<evidence type="ECO:0000256" key="1">
    <source>
        <dbReference type="ARBA" id="ARBA00004370"/>
    </source>
</evidence>
<evidence type="ECO:0000256" key="10">
    <source>
        <dbReference type="SAM" id="Phobius"/>
    </source>
</evidence>
<dbReference type="AlphaFoldDB" id="A0A2P6N661"/>